<accession>A0ABQ8WXU5</accession>
<reference evidence="1 2" key="1">
    <citation type="journal article" date="2023" name="IMA Fungus">
        <title>Comparative genomic study of the Penicillium genus elucidates a diverse pangenome and 15 lateral gene transfer events.</title>
        <authorList>
            <person name="Petersen C."/>
            <person name="Sorensen T."/>
            <person name="Nielsen M.R."/>
            <person name="Sondergaard T.E."/>
            <person name="Sorensen J.L."/>
            <person name="Fitzpatrick D.A."/>
            <person name="Frisvad J.C."/>
            <person name="Nielsen K.L."/>
        </authorList>
    </citation>
    <scope>NUCLEOTIDE SEQUENCE [LARGE SCALE GENOMIC DNA]</scope>
    <source>
        <strain evidence="1 2">IBT 3361</strain>
    </source>
</reference>
<keyword evidence="2" id="KW-1185">Reference proteome</keyword>
<proteinExistence type="predicted"/>
<sequence length="71" mass="7521">MTPSIITNKLVLSLTPGPSRVAVAFDPLTDLDMVKASKAMEIRARIGGGFPAKGKLKLSGHYYTKGSVLGF</sequence>
<protein>
    <submittedName>
        <fullName evidence="1">Uncharacterized protein</fullName>
    </submittedName>
</protein>
<comment type="caution">
    <text evidence="1">The sequence shown here is derived from an EMBL/GenBank/DDBJ whole genome shotgun (WGS) entry which is preliminary data.</text>
</comment>
<organism evidence="1 2">
    <name type="scientific">Penicillium chrysogenum</name>
    <name type="common">Penicillium notatum</name>
    <dbReference type="NCBI Taxonomy" id="5076"/>
    <lineage>
        <taxon>Eukaryota</taxon>
        <taxon>Fungi</taxon>
        <taxon>Dikarya</taxon>
        <taxon>Ascomycota</taxon>
        <taxon>Pezizomycotina</taxon>
        <taxon>Eurotiomycetes</taxon>
        <taxon>Eurotiomycetidae</taxon>
        <taxon>Eurotiales</taxon>
        <taxon>Aspergillaceae</taxon>
        <taxon>Penicillium</taxon>
        <taxon>Penicillium chrysogenum species complex</taxon>
    </lineage>
</organism>
<name>A0ABQ8WXU5_PENCH</name>
<evidence type="ECO:0000313" key="2">
    <source>
        <dbReference type="Proteomes" id="UP001220256"/>
    </source>
</evidence>
<dbReference type="EMBL" id="JAPVEB010000001">
    <property type="protein sequence ID" value="KAJ5283459.1"/>
    <property type="molecule type" value="Genomic_DNA"/>
</dbReference>
<dbReference type="Proteomes" id="UP001220256">
    <property type="component" value="Unassembled WGS sequence"/>
</dbReference>
<gene>
    <name evidence="1" type="ORF">N7505_001439</name>
</gene>
<evidence type="ECO:0000313" key="1">
    <source>
        <dbReference type="EMBL" id="KAJ5283459.1"/>
    </source>
</evidence>